<name>A0A3L7J9B5_9HYPH</name>
<dbReference type="EMBL" id="RCWN01000001">
    <property type="protein sequence ID" value="RLQ87327.1"/>
    <property type="molecule type" value="Genomic_DNA"/>
</dbReference>
<dbReference type="GO" id="GO:0016740">
    <property type="term" value="F:transferase activity"/>
    <property type="evidence" value="ECO:0007669"/>
    <property type="project" value="UniProtKB-KW"/>
</dbReference>
<evidence type="ECO:0000313" key="3">
    <source>
        <dbReference type="Proteomes" id="UP000281094"/>
    </source>
</evidence>
<reference evidence="2 3" key="1">
    <citation type="submission" date="2018-10" db="EMBL/GenBank/DDBJ databases">
        <title>Notoacmeibacter sp. M2BS9Y-3-1, whole genome shotgun sequence.</title>
        <authorList>
            <person name="Tuo L."/>
        </authorList>
    </citation>
    <scope>NUCLEOTIDE SEQUENCE [LARGE SCALE GENOMIC DNA]</scope>
    <source>
        <strain evidence="2 3">M2BS9Y-3-1</strain>
    </source>
</reference>
<dbReference type="Proteomes" id="UP000281094">
    <property type="component" value="Unassembled WGS sequence"/>
</dbReference>
<evidence type="ECO:0000313" key="2">
    <source>
        <dbReference type="EMBL" id="RLQ87327.1"/>
    </source>
</evidence>
<organism evidence="2 3">
    <name type="scientific">Notoacmeibacter ruber</name>
    <dbReference type="NCBI Taxonomy" id="2670375"/>
    <lineage>
        <taxon>Bacteria</taxon>
        <taxon>Pseudomonadati</taxon>
        <taxon>Pseudomonadota</taxon>
        <taxon>Alphaproteobacteria</taxon>
        <taxon>Hyphomicrobiales</taxon>
        <taxon>Notoacmeibacteraceae</taxon>
        <taxon>Notoacmeibacter</taxon>
    </lineage>
</organism>
<dbReference type="InterPro" id="IPR038740">
    <property type="entry name" value="BioF2-like_GNAT_dom"/>
</dbReference>
<dbReference type="AlphaFoldDB" id="A0A3L7J9B5"/>
<accession>A0A3L7J9B5</accession>
<evidence type="ECO:0000259" key="1">
    <source>
        <dbReference type="Pfam" id="PF13480"/>
    </source>
</evidence>
<dbReference type="RefSeq" id="WP_121644295.1">
    <property type="nucleotide sequence ID" value="NZ_RCWN01000001.1"/>
</dbReference>
<dbReference type="Gene3D" id="3.40.630.30">
    <property type="match status" value="1"/>
</dbReference>
<comment type="caution">
    <text evidence="2">The sequence shown here is derived from an EMBL/GenBank/DDBJ whole genome shotgun (WGS) entry which is preliminary data.</text>
</comment>
<proteinExistence type="predicted"/>
<gene>
    <name evidence="2" type="ORF">D8780_02995</name>
</gene>
<dbReference type="SUPFAM" id="SSF55729">
    <property type="entry name" value="Acyl-CoA N-acyltransferases (Nat)"/>
    <property type="match status" value="1"/>
</dbReference>
<feature type="domain" description="BioF2-like acetyltransferase" evidence="1">
    <location>
        <begin position="184"/>
        <end position="336"/>
    </location>
</feature>
<sequence>MINNDSKASKLFAKRGKTGLKAPFWRILGGTDGHAFHRAFASKAIAYGAPQGPFWARTWGEMHGCPIFYAVLYDQKQPRLSLPLQVSRRRGIEVAHFPGGSHANGSFPALAEGGCGDIDPATLAEALRANGHRVDALLLERMQPQMSGRSNPLLPFATNQSVDPDLAADVEGGWDAWMKRNAGKKKRKKHRQDHDAFATIGPVKVEVVQGAPQIAEALNNFYAMKARRFEQLGVKDVFAEPRIQSFFQRLALKEVALDHPCFDVTVLSVNDRPIAIAGHSLLPDRMVCEFSAFEPIETEVRSVSPSLYMHHESIQRAAEAGYRYYDFSVGDEFYKHHWCDTRTELFDIALGITITGRAHAFAHRAAAKAKRKVKSNASAMKIIRRIRPGR</sequence>
<dbReference type="InterPro" id="IPR016181">
    <property type="entry name" value="Acyl_CoA_acyltransferase"/>
</dbReference>
<protein>
    <submittedName>
        <fullName evidence="2">GNAT family N-acetyltransferase</fullName>
    </submittedName>
</protein>
<dbReference type="Pfam" id="PF13480">
    <property type="entry name" value="Acetyltransf_6"/>
    <property type="match status" value="1"/>
</dbReference>
<keyword evidence="2" id="KW-0808">Transferase</keyword>
<keyword evidence="3" id="KW-1185">Reference proteome</keyword>